<evidence type="ECO:0000313" key="3">
    <source>
        <dbReference type="Proteomes" id="UP001218362"/>
    </source>
</evidence>
<dbReference type="KEGG" id="acob:P0Y56_16145"/>
<feature type="region of interest" description="Disordered" evidence="1">
    <location>
        <begin position="262"/>
        <end position="288"/>
    </location>
</feature>
<gene>
    <name evidence="2" type="ORF">P0Y56_16145</name>
</gene>
<protein>
    <recommendedName>
        <fullName evidence="4">SnoaL-like domain-containing protein</fullName>
    </recommendedName>
</protein>
<name>A0AAJ5X8E7_9SPHN</name>
<dbReference type="Gene3D" id="3.10.450.50">
    <property type="match status" value="2"/>
</dbReference>
<dbReference type="PROSITE" id="PS51257">
    <property type="entry name" value="PROKAR_LIPOPROTEIN"/>
    <property type="match status" value="1"/>
</dbReference>
<reference evidence="2" key="1">
    <citation type="submission" date="2023-03" db="EMBL/GenBank/DDBJ databases">
        <title>Andean soil-derived lignocellulolytic bacterial consortium as a source of novel taxa and putative plastic-active enzymes.</title>
        <authorList>
            <person name="Diaz-Garcia L."/>
            <person name="Chuvochina M."/>
            <person name="Feuerriegel G."/>
            <person name="Bunk B."/>
            <person name="Sproer C."/>
            <person name="Streit W.R."/>
            <person name="Rodriguez L.M."/>
            <person name="Overmann J."/>
            <person name="Jimenez D.J."/>
        </authorList>
    </citation>
    <scope>NUCLEOTIDE SEQUENCE</scope>
    <source>
        <strain evidence="2">MAG 26</strain>
    </source>
</reference>
<sequence>MRFLLPLLAASLALGACSARKEEPAAPADPEIAAARAAITDYAELLMIRHKPEEAFGKYYANLLIQHDPWIGDGGKGDVEFLKKRREAEPDKYDATEQYVSVVHNILTDGEFVAIKSHIFTNPKDHGREFVDIWRLENGKFAEHWDIIQPLDDAMAKTVGCGDGGTYAAAKKTGDTVAAPVCGSPDPKADSAASKTLALASFKSDHPAAKVERAIADGDFVMVHSLVPGGKFGQSTIDLYRVAGGKIADHWGVIQQIPEFSASGRSMTGGPDTPLEPGRVKRAAKAGE</sequence>
<organism evidence="2 3">
    <name type="scientific">Candidatus Andeanibacterium colombiense</name>
    <dbReference type="NCBI Taxonomy" id="3121345"/>
    <lineage>
        <taxon>Bacteria</taxon>
        <taxon>Pseudomonadati</taxon>
        <taxon>Pseudomonadota</taxon>
        <taxon>Alphaproteobacteria</taxon>
        <taxon>Sphingomonadales</taxon>
        <taxon>Sphingomonadaceae</taxon>
        <taxon>Candidatus Andeanibacterium</taxon>
    </lineage>
</organism>
<evidence type="ECO:0008006" key="4">
    <source>
        <dbReference type="Google" id="ProtNLM"/>
    </source>
</evidence>
<dbReference type="EMBL" id="CP119316">
    <property type="protein sequence ID" value="WEK46517.1"/>
    <property type="molecule type" value="Genomic_DNA"/>
</dbReference>
<dbReference type="SUPFAM" id="SSF54427">
    <property type="entry name" value="NTF2-like"/>
    <property type="match status" value="2"/>
</dbReference>
<dbReference type="AlphaFoldDB" id="A0AAJ5X8E7"/>
<evidence type="ECO:0000313" key="2">
    <source>
        <dbReference type="EMBL" id="WEK46517.1"/>
    </source>
</evidence>
<evidence type="ECO:0000256" key="1">
    <source>
        <dbReference type="SAM" id="MobiDB-lite"/>
    </source>
</evidence>
<accession>A0AAJ5X8E7</accession>
<dbReference type="InterPro" id="IPR032710">
    <property type="entry name" value="NTF2-like_dom_sf"/>
</dbReference>
<proteinExistence type="predicted"/>
<dbReference type="Proteomes" id="UP001218362">
    <property type="component" value="Chromosome"/>
</dbReference>